<evidence type="ECO:0000313" key="4">
    <source>
        <dbReference type="Proteomes" id="UP001610818"/>
    </source>
</evidence>
<dbReference type="Pfam" id="PF13400">
    <property type="entry name" value="Tad"/>
    <property type="match status" value="1"/>
</dbReference>
<organism evidence="3 4">
    <name type="scientific">Streptomyces longisporoflavus</name>
    <dbReference type="NCBI Taxonomy" id="28044"/>
    <lineage>
        <taxon>Bacteria</taxon>
        <taxon>Bacillati</taxon>
        <taxon>Actinomycetota</taxon>
        <taxon>Actinomycetes</taxon>
        <taxon>Kitasatosporales</taxon>
        <taxon>Streptomycetaceae</taxon>
        <taxon>Streptomyces</taxon>
    </lineage>
</organism>
<evidence type="ECO:0000313" key="3">
    <source>
        <dbReference type="EMBL" id="MFH8551749.1"/>
    </source>
</evidence>
<proteinExistence type="predicted"/>
<reference evidence="3 4" key="1">
    <citation type="submission" date="2024-10" db="EMBL/GenBank/DDBJ databases">
        <title>The Natural Products Discovery Center: Release of the First 8490 Sequenced Strains for Exploring Actinobacteria Biosynthetic Diversity.</title>
        <authorList>
            <person name="Kalkreuter E."/>
            <person name="Kautsar S.A."/>
            <person name="Yang D."/>
            <person name="Bader C.D."/>
            <person name="Teijaro C.N."/>
            <person name="Fluegel L."/>
            <person name="Davis C.M."/>
            <person name="Simpson J.R."/>
            <person name="Lauterbach L."/>
            <person name="Steele A.D."/>
            <person name="Gui C."/>
            <person name="Meng S."/>
            <person name="Li G."/>
            <person name="Viehrig K."/>
            <person name="Ye F."/>
            <person name="Su P."/>
            <person name="Kiefer A.F."/>
            <person name="Nichols A."/>
            <person name="Cepeda A.J."/>
            <person name="Yan W."/>
            <person name="Fan B."/>
            <person name="Jiang Y."/>
            <person name="Adhikari A."/>
            <person name="Zheng C.-J."/>
            <person name="Schuster L."/>
            <person name="Cowan T.M."/>
            <person name="Smanski M.J."/>
            <person name="Chevrette M.G."/>
            <person name="De Carvalho L.P.S."/>
            <person name="Shen B."/>
        </authorList>
    </citation>
    <scope>NUCLEOTIDE SEQUENCE [LARGE SCALE GENOMIC DNA]</scope>
    <source>
        <strain evidence="3 4">NPDC017990</strain>
    </source>
</reference>
<gene>
    <name evidence="3" type="ORF">ACH4F9_42915</name>
</gene>
<name>A0ABW7R4Z2_9ACTN</name>
<evidence type="ECO:0000256" key="1">
    <source>
        <dbReference type="SAM" id="Phobius"/>
    </source>
</evidence>
<dbReference type="RefSeq" id="WP_397718816.1">
    <property type="nucleotide sequence ID" value="NZ_JBIRGN010000014.1"/>
</dbReference>
<dbReference type="Proteomes" id="UP001610818">
    <property type="component" value="Unassembled WGS sequence"/>
</dbReference>
<accession>A0ABW7R4Z2</accession>
<comment type="caution">
    <text evidence="3">The sequence shown here is derived from an EMBL/GenBank/DDBJ whole genome shotgun (WGS) entry which is preliminary data.</text>
</comment>
<feature type="transmembrane region" description="Helical" evidence="1">
    <location>
        <begin position="21"/>
        <end position="41"/>
    </location>
</feature>
<keyword evidence="4" id="KW-1185">Reference proteome</keyword>
<sequence>MSIKEHSRARRRGRGEGERGSVTLYFLGFAIVMIGLLALLVDGGRLLMASANAEDIAAEAARSAGQEINGPDAITGDGTRADPQKAAATAQAFLADAGVQGTVTISEDGQSITITVHDTYQTLLLGGFGYSSMQVTAHADVTLERTDPGA</sequence>
<evidence type="ECO:0000259" key="2">
    <source>
        <dbReference type="Pfam" id="PF13400"/>
    </source>
</evidence>
<dbReference type="InterPro" id="IPR028087">
    <property type="entry name" value="Tad_N"/>
</dbReference>
<keyword evidence="1" id="KW-0812">Transmembrane</keyword>
<keyword evidence="1" id="KW-0472">Membrane</keyword>
<feature type="domain" description="Putative Flp pilus-assembly TadG-like N-terminal" evidence="2">
    <location>
        <begin position="20"/>
        <end position="66"/>
    </location>
</feature>
<protein>
    <submittedName>
        <fullName evidence="3">Pilus assembly protein TadG-related protein</fullName>
    </submittedName>
</protein>
<dbReference type="EMBL" id="JBIRGQ010000014">
    <property type="protein sequence ID" value="MFH8551749.1"/>
    <property type="molecule type" value="Genomic_DNA"/>
</dbReference>
<keyword evidence="1" id="KW-1133">Transmembrane helix</keyword>